<sequence length="62" mass="6750">MHRIDVSNLPDSMVSTSGLLPVAAVYRVTIRASFCGQKFVSNQTSVSLCFEFAHCVMISPSL</sequence>
<evidence type="ECO:0000313" key="1">
    <source>
        <dbReference type="EMBL" id="OOE43722.1"/>
    </source>
</evidence>
<dbReference type="AlphaFoldDB" id="A0AB36K772"/>
<accession>A0AB36K772</accession>
<protein>
    <submittedName>
        <fullName evidence="1">Uncharacterized protein</fullName>
    </submittedName>
</protein>
<name>A0AB36K772_9GAMM</name>
<reference evidence="1 2" key="1">
    <citation type="journal article" date="2017" name="Genome Announc.">
        <title>Draft Genome Sequences of Salinivibrio proteolyticus, Salinivibrio sharmensis, Salinivibrio siamensis, Salinivibrio costicola subsp. alcaliphilus, Salinivibrio costicola subsp. vallismortis, and 29 New Isolates Belonging to the Genus Salinivibrio.</title>
        <authorList>
            <person name="Lopez-Hermoso C."/>
            <person name="de la Haba R.R."/>
            <person name="Sanchez-Porro C."/>
            <person name="Bayliss S.C."/>
            <person name="Feil E.J."/>
            <person name="Ventosa A."/>
        </authorList>
    </citation>
    <scope>NUCLEOTIDE SEQUENCE [LARGE SCALE GENOMIC DNA]</scope>
    <source>
        <strain evidence="1 2">IC202</strain>
    </source>
</reference>
<organism evidence="1 2">
    <name type="scientific">Salinivibrio kushneri</name>
    <dbReference type="NCBI Taxonomy" id="1908198"/>
    <lineage>
        <taxon>Bacteria</taxon>
        <taxon>Pseudomonadati</taxon>
        <taxon>Pseudomonadota</taxon>
        <taxon>Gammaproteobacteria</taxon>
        <taxon>Vibrionales</taxon>
        <taxon>Vibrionaceae</taxon>
        <taxon>Salinivibrio</taxon>
    </lineage>
</organism>
<gene>
    <name evidence="1" type="ORF">BZG09_09615</name>
</gene>
<comment type="caution">
    <text evidence="1">The sequence shown here is derived from an EMBL/GenBank/DDBJ whole genome shotgun (WGS) entry which is preliminary data.</text>
</comment>
<dbReference type="Proteomes" id="UP000188726">
    <property type="component" value="Unassembled WGS sequence"/>
</dbReference>
<proteinExistence type="predicted"/>
<evidence type="ECO:0000313" key="2">
    <source>
        <dbReference type="Proteomes" id="UP000188726"/>
    </source>
</evidence>
<dbReference type="EMBL" id="MUEO01000021">
    <property type="protein sequence ID" value="OOE43722.1"/>
    <property type="molecule type" value="Genomic_DNA"/>
</dbReference>